<evidence type="ECO:0000313" key="2">
    <source>
        <dbReference type="Proteomes" id="UP000429484"/>
    </source>
</evidence>
<proteinExistence type="predicted"/>
<protein>
    <recommendedName>
        <fullName evidence="3">DUF4177 domain-containing protein</fullName>
    </recommendedName>
</protein>
<dbReference type="Proteomes" id="UP000429484">
    <property type="component" value="Unassembled WGS sequence"/>
</dbReference>
<evidence type="ECO:0008006" key="3">
    <source>
        <dbReference type="Google" id="ProtNLM"/>
    </source>
</evidence>
<gene>
    <name evidence="1" type="ORF">GHK53_34890</name>
</gene>
<sequence length="67" mass="7431">MSPYRVVEYDSGPEGGDEAVKNEWADKGYRLDQVARRSTYEWLLIFSSSAFTSAKGKSADEAYASEG</sequence>
<dbReference type="AlphaFoldDB" id="A0AAW9U4G3"/>
<comment type="caution">
    <text evidence="1">The sequence shown here is derived from an EMBL/GenBank/DDBJ whole genome shotgun (WGS) entry which is preliminary data.</text>
</comment>
<evidence type="ECO:0000313" key="1">
    <source>
        <dbReference type="EMBL" id="MQW37790.1"/>
    </source>
</evidence>
<dbReference type="EMBL" id="WISR01000279">
    <property type="protein sequence ID" value="MQW37790.1"/>
    <property type="molecule type" value="Genomic_DNA"/>
</dbReference>
<reference evidence="1 2" key="1">
    <citation type="journal article" date="2013" name="Genome Biol.">
        <title>Comparative genomics of the core and accessory genomes of 48 Sinorhizobium strains comprising five genospecies.</title>
        <authorList>
            <person name="Sugawara M."/>
            <person name="Epstein B."/>
            <person name="Badgley B.D."/>
            <person name="Unno T."/>
            <person name="Xu L."/>
            <person name="Reese J."/>
            <person name="Gyaneshwar P."/>
            <person name="Denny R."/>
            <person name="Mudge J."/>
            <person name="Bharti A.K."/>
            <person name="Farmer A.D."/>
            <person name="May G.D."/>
            <person name="Woodward J.E."/>
            <person name="Medigue C."/>
            <person name="Vallenet D."/>
            <person name="Lajus A."/>
            <person name="Rouy Z."/>
            <person name="Martinez-Vaz B."/>
            <person name="Tiffin P."/>
            <person name="Young N.D."/>
            <person name="Sadowsky M.J."/>
        </authorList>
    </citation>
    <scope>NUCLEOTIDE SEQUENCE [LARGE SCALE GENOMIC DNA]</scope>
    <source>
        <strain evidence="1 2">N6B1</strain>
    </source>
</reference>
<dbReference type="RefSeq" id="WP_013850849.1">
    <property type="nucleotide sequence ID" value="NZ_FNYP01000052.1"/>
</dbReference>
<name>A0AAW9U4G3_RHIML</name>
<accession>A0AAW9U4G3</accession>
<organism evidence="1 2">
    <name type="scientific">Rhizobium meliloti</name>
    <name type="common">Ensifer meliloti</name>
    <name type="synonym">Sinorhizobium meliloti</name>
    <dbReference type="NCBI Taxonomy" id="382"/>
    <lineage>
        <taxon>Bacteria</taxon>
        <taxon>Pseudomonadati</taxon>
        <taxon>Pseudomonadota</taxon>
        <taxon>Alphaproteobacteria</taxon>
        <taxon>Hyphomicrobiales</taxon>
        <taxon>Rhizobiaceae</taxon>
        <taxon>Sinorhizobium/Ensifer group</taxon>
        <taxon>Sinorhizobium</taxon>
    </lineage>
</organism>